<accession>A0A7W8N4Z5</accession>
<evidence type="ECO:0008006" key="4">
    <source>
        <dbReference type="Google" id="ProtNLM"/>
    </source>
</evidence>
<comment type="caution">
    <text evidence="2">The sequence shown here is derived from an EMBL/GenBank/DDBJ whole genome shotgun (WGS) entry which is preliminary data.</text>
</comment>
<dbReference type="EMBL" id="JACHDZ010000007">
    <property type="protein sequence ID" value="MBB5345739.1"/>
    <property type="molecule type" value="Genomic_DNA"/>
</dbReference>
<evidence type="ECO:0000256" key="1">
    <source>
        <dbReference type="ARBA" id="ARBA00023125"/>
    </source>
</evidence>
<gene>
    <name evidence="2" type="ORF">HDF10_003740</name>
</gene>
<reference evidence="2 3" key="1">
    <citation type="submission" date="2020-08" db="EMBL/GenBank/DDBJ databases">
        <title>Genomic Encyclopedia of Type Strains, Phase IV (KMG-V): Genome sequencing to study the core and pangenomes of soil and plant-associated prokaryotes.</title>
        <authorList>
            <person name="Whitman W."/>
        </authorList>
    </citation>
    <scope>NUCLEOTIDE SEQUENCE [LARGE SCALE GENOMIC DNA]</scope>
    <source>
        <strain evidence="2 3">M8US30</strain>
    </source>
</reference>
<dbReference type="AlphaFoldDB" id="A0A7W8N4Z5"/>
<dbReference type="Gene3D" id="1.10.150.130">
    <property type="match status" value="1"/>
</dbReference>
<dbReference type="GO" id="GO:0003677">
    <property type="term" value="F:DNA binding"/>
    <property type="evidence" value="ECO:0007669"/>
    <property type="project" value="UniProtKB-KW"/>
</dbReference>
<name>A0A7W8N4Z5_9BACT</name>
<evidence type="ECO:0000313" key="2">
    <source>
        <dbReference type="EMBL" id="MBB5345739.1"/>
    </source>
</evidence>
<dbReference type="Proteomes" id="UP000569092">
    <property type="component" value="Unassembled WGS sequence"/>
</dbReference>
<organism evidence="2 3">
    <name type="scientific">Tunturiibacter lichenicola</name>
    <dbReference type="NCBI Taxonomy" id="2051959"/>
    <lineage>
        <taxon>Bacteria</taxon>
        <taxon>Pseudomonadati</taxon>
        <taxon>Acidobacteriota</taxon>
        <taxon>Terriglobia</taxon>
        <taxon>Terriglobales</taxon>
        <taxon>Acidobacteriaceae</taxon>
        <taxon>Tunturiibacter</taxon>
    </lineage>
</organism>
<protein>
    <recommendedName>
        <fullName evidence="4">Core-binding (CB) domain-containing protein</fullName>
    </recommendedName>
</protein>
<dbReference type="SUPFAM" id="SSF56349">
    <property type="entry name" value="DNA breaking-rejoining enzymes"/>
    <property type="match status" value="1"/>
</dbReference>
<dbReference type="InterPro" id="IPR010998">
    <property type="entry name" value="Integrase_recombinase_N"/>
</dbReference>
<proteinExistence type="predicted"/>
<sequence>MLEIKSVRPGERSDDISELSYSTASGYLSNIKRIREKWGTTRVSRMKPMKIQEWLKGLNLAPKTKGHIKAVMHRLFEKAMFWELVEWQRNPMQLVEIKGISKRRKRPLILTVDQFFMGFELVPQPYRTMVLVAKS</sequence>
<keyword evidence="1" id="KW-0238">DNA-binding</keyword>
<evidence type="ECO:0000313" key="3">
    <source>
        <dbReference type="Proteomes" id="UP000569092"/>
    </source>
</evidence>
<dbReference type="InterPro" id="IPR011010">
    <property type="entry name" value="DNA_brk_join_enz"/>
</dbReference>